<sequence>MNIRPAVTGDAVALTDLHLDVWDEAYADLISADVLRDRRKTRSERIRRWRSALLNDPATTLVAPEEASDRLLGFVTAGPGREPPARRPAALEVMGLYIRKEMYGQGLGHALLQAVIDDRAAYLWILEGNERASRFYRRQGFRYDGVSKAARVGVEHRMVRQRIPAVSPADELHMASGASDRRPPGCR</sequence>
<proteinExistence type="predicted"/>
<accession>A0ABS9HAA9</accession>
<keyword evidence="2" id="KW-0012">Acyltransferase</keyword>
<protein>
    <submittedName>
        <fullName evidence="4">GNAT family N-acetyltransferase</fullName>
    </submittedName>
</protein>
<dbReference type="EMBL" id="JAKJHZ010000007">
    <property type="protein sequence ID" value="MCF6378152.1"/>
    <property type="molecule type" value="Genomic_DNA"/>
</dbReference>
<keyword evidence="1" id="KW-0808">Transferase</keyword>
<dbReference type="PANTHER" id="PTHR43420:SF12">
    <property type="entry name" value="N-ACETYLTRANSFERASE DOMAIN-CONTAINING PROTEIN"/>
    <property type="match status" value="1"/>
</dbReference>
<dbReference type="Gene3D" id="3.40.630.30">
    <property type="match status" value="1"/>
</dbReference>
<feature type="domain" description="N-acetyltransferase" evidence="3">
    <location>
        <begin position="1"/>
        <end position="164"/>
    </location>
</feature>
<evidence type="ECO:0000313" key="4">
    <source>
        <dbReference type="EMBL" id="MCF6378152.1"/>
    </source>
</evidence>
<dbReference type="PROSITE" id="PS51186">
    <property type="entry name" value="GNAT"/>
    <property type="match status" value="1"/>
</dbReference>
<evidence type="ECO:0000256" key="2">
    <source>
        <dbReference type="ARBA" id="ARBA00023315"/>
    </source>
</evidence>
<dbReference type="InterPro" id="IPR016181">
    <property type="entry name" value="Acyl_CoA_acyltransferase"/>
</dbReference>
<keyword evidence="5" id="KW-1185">Reference proteome</keyword>
<dbReference type="CDD" id="cd04301">
    <property type="entry name" value="NAT_SF"/>
    <property type="match status" value="1"/>
</dbReference>
<evidence type="ECO:0000313" key="5">
    <source>
        <dbReference type="Proteomes" id="UP001201161"/>
    </source>
</evidence>
<evidence type="ECO:0000259" key="3">
    <source>
        <dbReference type="PROSITE" id="PS51186"/>
    </source>
</evidence>
<evidence type="ECO:0000256" key="1">
    <source>
        <dbReference type="ARBA" id="ARBA00022679"/>
    </source>
</evidence>
<dbReference type="Pfam" id="PF00583">
    <property type="entry name" value="Acetyltransf_1"/>
    <property type="match status" value="1"/>
</dbReference>
<dbReference type="InterPro" id="IPR050680">
    <property type="entry name" value="YpeA/RimI_acetyltransf"/>
</dbReference>
<dbReference type="PANTHER" id="PTHR43420">
    <property type="entry name" value="ACETYLTRANSFERASE"/>
    <property type="match status" value="1"/>
</dbReference>
<dbReference type="InterPro" id="IPR000182">
    <property type="entry name" value="GNAT_dom"/>
</dbReference>
<comment type="caution">
    <text evidence="4">The sequence shown here is derived from an EMBL/GenBank/DDBJ whole genome shotgun (WGS) entry which is preliminary data.</text>
</comment>
<dbReference type="Proteomes" id="UP001201161">
    <property type="component" value="Unassembled WGS sequence"/>
</dbReference>
<dbReference type="RefSeq" id="WP_236401906.1">
    <property type="nucleotide sequence ID" value="NZ_JAKJHZ010000007.1"/>
</dbReference>
<gene>
    <name evidence="4" type="ORF">L2K70_11115</name>
</gene>
<name>A0ABS9HAA9_9ACTN</name>
<organism evidence="4 5">
    <name type="scientific">Nocardioides potassii</name>
    <dbReference type="NCBI Taxonomy" id="2911371"/>
    <lineage>
        <taxon>Bacteria</taxon>
        <taxon>Bacillati</taxon>
        <taxon>Actinomycetota</taxon>
        <taxon>Actinomycetes</taxon>
        <taxon>Propionibacteriales</taxon>
        <taxon>Nocardioidaceae</taxon>
        <taxon>Nocardioides</taxon>
    </lineage>
</organism>
<dbReference type="SUPFAM" id="SSF55729">
    <property type="entry name" value="Acyl-CoA N-acyltransferases (Nat)"/>
    <property type="match status" value="1"/>
</dbReference>
<reference evidence="4 5" key="1">
    <citation type="submission" date="2022-01" db="EMBL/GenBank/DDBJ databases">
        <title>Nocardioides sp. nov., an actinomycete isolated from mining soil.</title>
        <authorList>
            <person name="Liu L."/>
        </authorList>
    </citation>
    <scope>NUCLEOTIDE SEQUENCE [LARGE SCALE GENOMIC DNA]</scope>
    <source>
        <strain evidence="4 5">KLBMP 9356</strain>
    </source>
</reference>